<dbReference type="PANTHER" id="PTHR39321:SF3">
    <property type="entry name" value="PHOSPHOPANTETHEINE ADENYLYLTRANSFERASE"/>
    <property type="match status" value="1"/>
</dbReference>
<evidence type="ECO:0000256" key="5">
    <source>
        <dbReference type="ARBA" id="ARBA00022679"/>
    </source>
</evidence>
<dbReference type="UniPathway" id="UPA00253">
    <property type="reaction ID" value="UER00332"/>
</dbReference>
<protein>
    <recommendedName>
        <fullName evidence="11">Probable nicotinate-nucleotide adenylyltransferase</fullName>
        <ecNumber evidence="11">2.7.7.18</ecNumber>
    </recommendedName>
    <alternativeName>
        <fullName evidence="11">Deamido-NAD(+) diphosphorylase</fullName>
    </alternativeName>
    <alternativeName>
        <fullName evidence="11">Deamido-NAD(+) pyrophosphorylase</fullName>
    </alternativeName>
    <alternativeName>
        <fullName evidence="11">Nicotinate mononucleotide adenylyltransferase</fullName>
        <shortName evidence="11">NaMN adenylyltransferase</shortName>
    </alternativeName>
</protein>
<dbReference type="InterPro" id="IPR005248">
    <property type="entry name" value="NadD/NMNAT"/>
</dbReference>
<comment type="pathway">
    <text evidence="2 11">Cofactor biosynthesis; NAD(+) biosynthesis; deamido-NAD(+) from nicotinate D-ribonucleotide: step 1/1.</text>
</comment>
<dbReference type="RefSeq" id="WP_163679764.1">
    <property type="nucleotide sequence ID" value="NZ_JAAIYP010000038.1"/>
</dbReference>
<dbReference type="SUPFAM" id="SSF52374">
    <property type="entry name" value="Nucleotidylyl transferase"/>
    <property type="match status" value="1"/>
</dbReference>
<dbReference type="PANTHER" id="PTHR39321">
    <property type="entry name" value="NICOTINATE-NUCLEOTIDE ADENYLYLTRANSFERASE-RELATED"/>
    <property type="match status" value="1"/>
</dbReference>
<dbReference type="Pfam" id="PF01467">
    <property type="entry name" value="CTP_transf_like"/>
    <property type="match status" value="1"/>
</dbReference>
<dbReference type="NCBIfam" id="TIGR00482">
    <property type="entry name" value="nicotinate (nicotinamide) nucleotide adenylyltransferase"/>
    <property type="match status" value="1"/>
</dbReference>
<comment type="similarity">
    <text evidence="3 11">Belongs to the NadD family.</text>
</comment>
<evidence type="ECO:0000256" key="10">
    <source>
        <dbReference type="ARBA" id="ARBA00048721"/>
    </source>
</evidence>
<proteinExistence type="inferred from homology"/>
<dbReference type="Proteomes" id="UP000480684">
    <property type="component" value="Unassembled WGS sequence"/>
</dbReference>
<dbReference type="AlphaFoldDB" id="A0A7C9QUD6"/>
<evidence type="ECO:0000256" key="8">
    <source>
        <dbReference type="ARBA" id="ARBA00022840"/>
    </source>
</evidence>
<dbReference type="InterPro" id="IPR004821">
    <property type="entry name" value="Cyt_trans-like"/>
</dbReference>
<dbReference type="EMBL" id="JAAIYP010000038">
    <property type="protein sequence ID" value="NFV80824.1"/>
    <property type="molecule type" value="Genomic_DNA"/>
</dbReference>
<keyword evidence="5 11" id="KW-0808">Transferase</keyword>
<dbReference type="HAMAP" id="MF_00244">
    <property type="entry name" value="NaMN_adenylyltr"/>
    <property type="match status" value="1"/>
</dbReference>
<dbReference type="GO" id="GO:0004515">
    <property type="term" value="F:nicotinate-nucleotide adenylyltransferase activity"/>
    <property type="evidence" value="ECO:0007669"/>
    <property type="project" value="UniProtKB-UniRule"/>
</dbReference>
<name>A0A7C9QUD6_9PROT</name>
<evidence type="ECO:0000256" key="4">
    <source>
        <dbReference type="ARBA" id="ARBA00022642"/>
    </source>
</evidence>
<dbReference type="Gene3D" id="3.40.50.620">
    <property type="entry name" value="HUPs"/>
    <property type="match status" value="1"/>
</dbReference>
<keyword evidence="7 11" id="KW-0547">Nucleotide-binding</keyword>
<comment type="caution">
    <text evidence="13">The sequence shown here is derived from an EMBL/GenBank/DDBJ whole genome shotgun (WGS) entry which is preliminary data.</text>
</comment>
<keyword evidence="8 11" id="KW-0067">ATP-binding</keyword>
<comment type="function">
    <text evidence="1 11">Catalyzes the reversible adenylation of nicotinate mononucleotide (NaMN) to nicotinic acid adenine dinucleotide (NaAD).</text>
</comment>
<keyword evidence="14" id="KW-1185">Reference proteome</keyword>
<evidence type="ECO:0000256" key="7">
    <source>
        <dbReference type="ARBA" id="ARBA00022741"/>
    </source>
</evidence>
<keyword evidence="6 11" id="KW-0548">Nucleotidyltransferase</keyword>
<comment type="catalytic activity">
    <reaction evidence="10 11">
        <text>nicotinate beta-D-ribonucleotide + ATP + H(+) = deamido-NAD(+) + diphosphate</text>
        <dbReference type="Rhea" id="RHEA:22860"/>
        <dbReference type="ChEBI" id="CHEBI:15378"/>
        <dbReference type="ChEBI" id="CHEBI:30616"/>
        <dbReference type="ChEBI" id="CHEBI:33019"/>
        <dbReference type="ChEBI" id="CHEBI:57502"/>
        <dbReference type="ChEBI" id="CHEBI:58437"/>
        <dbReference type="EC" id="2.7.7.18"/>
    </reaction>
</comment>
<dbReference type="CDD" id="cd02165">
    <property type="entry name" value="NMNAT"/>
    <property type="match status" value="1"/>
</dbReference>
<evidence type="ECO:0000256" key="2">
    <source>
        <dbReference type="ARBA" id="ARBA00005019"/>
    </source>
</evidence>
<evidence type="ECO:0000256" key="1">
    <source>
        <dbReference type="ARBA" id="ARBA00002324"/>
    </source>
</evidence>
<dbReference type="NCBIfam" id="NF000843">
    <property type="entry name" value="PRK00071.2-2"/>
    <property type="match status" value="1"/>
</dbReference>
<evidence type="ECO:0000256" key="9">
    <source>
        <dbReference type="ARBA" id="ARBA00023027"/>
    </source>
</evidence>
<evidence type="ECO:0000259" key="12">
    <source>
        <dbReference type="Pfam" id="PF01467"/>
    </source>
</evidence>
<reference evidence="13 14" key="1">
    <citation type="submission" date="2020-02" db="EMBL/GenBank/DDBJ databases">
        <authorList>
            <person name="Dziuba M."/>
            <person name="Kuznetsov B."/>
            <person name="Mardanov A."/>
            <person name="Ravin N."/>
            <person name="Grouzdev D."/>
        </authorList>
    </citation>
    <scope>NUCLEOTIDE SEQUENCE [LARGE SCALE GENOMIC DNA]</scope>
    <source>
        <strain evidence="13 14">SpK</strain>
    </source>
</reference>
<keyword evidence="9 11" id="KW-0520">NAD</keyword>
<evidence type="ECO:0000256" key="3">
    <source>
        <dbReference type="ARBA" id="ARBA00009014"/>
    </source>
</evidence>
<keyword evidence="4 11" id="KW-0662">Pyridine nucleotide biosynthesis</keyword>
<gene>
    <name evidence="11" type="primary">nadD</name>
    <name evidence="13" type="ORF">G4223_11955</name>
</gene>
<feature type="domain" description="Cytidyltransferase-like" evidence="12">
    <location>
        <begin position="17"/>
        <end position="196"/>
    </location>
</feature>
<dbReference type="InterPro" id="IPR014729">
    <property type="entry name" value="Rossmann-like_a/b/a_fold"/>
</dbReference>
<evidence type="ECO:0000256" key="6">
    <source>
        <dbReference type="ARBA" id="ARBA00022695"/>
    </source>
</evidence>
<evidence type="ECO:0000313" key="13">
    <source>
        <dbReference type="EMBL" id="NFV80824.1"/>
    </source>
</evidence>
<dbReference type="GO" id="GO:0009435">
    <property type="term" value="P:NAD+ biosynthetic process"/>
    <property type="evidence" value="ECO:0007669"/>
    <property type="project" value="UniProtKB-UniRule"/>
</dbReference>
<organism evidence="13 14">
    <name type="scientific">Magnetospirillum aberrantis SpK</name>
    <dbReference type="NCBI Taxonomy" id="908842"/>
    <lineage>
        <taxon>Bacteria</taxon>
        <taxon>Pseudomonadati</taxon>
        <taxon>Pseudomonadota</taxon>
        <taxon>Alphaproteobacteria</taxon>
        <taxon>Rhodospirillales</taxon>
        <taxon>Rhodospirillaceae</taxon>
        <taxon>Magnetospirillum</taxon>
    </lineage>
</organism>
<evidence type="ECO:0000313" key="14">
    <source>
        <dbReference type="Proteomes" id="UP000480684"/>
    </source>
</evidence>
<dbReference type="GO" id="GO:0005524">
    <property type="term" value="F:ATP binding"/>
    <property type="evidence" value="ECO:0007669"/>
    <property type="project" value="UniProtKB-KW"/>
</dbReference>
<sequence length="208" mass="23047">MIPLNPWGDRRRVRVGLLGGSFNPAHDGHRHVAETALGLLGLDQVWLLVSPQNPLKPSAGMAPLATRLRSAQRVVAGHPRLHATAIETDLGTRYTVDTLGKLATRFPRVRFVWLMGADNLAQMARWARWTRIFQAVPVAILARAPYSQKALAAKAARRLSRFRLADRAARGLVKRPLPAWVYLHTRLHPASATAIRSQRPGFFEGANP</sequence>
<dbReference type="EC" id="2.7.7.18" evidence="11"/>
<accession>A0A7C9QUD6</accession>
<evidence type="ECO:0000256" key="11">
    <source>
        <dbReference type="HAMAP-Rule" id="MF_00244"/>
    </source>
</evidence>